<dbReference type="EC" id="5.1.99.6" evidence="19"/>
<protein>
    <recommendedName>
        <fullName evidence="19">Bifunctional NAD(P)H-hydrate repair enzyme</fullName>
    </recommendedName>
    <alternativeName>
        <fullName evidence="19">Nicotinamide nucleotide repair protein</fullName>
    </alternativeName>
    <domain>
        <recommendedName>
            <fullName evidence="19">ADP-dependent (S)-NAD(P)H-hydrate dehydratase</fullName>
            <ecNumber evidence="19">4.2.1.136</ecNumber>
        </recommendedName>
        <alternativeName>
            <fullName evidence="19">ADP-dependent NAD(P)HX dehydratase</fullName>
        </alternativeName>
    </domain>
    <domain>
        <recommendedName>
            <fullName evidence="19">NAD(P)H-hydrate epimerase</fullName>
            <ecNumber evidence="19">5.1.99.6</ecNumber>
        </recommendedName>
    </domain>
</protein>
<dbReference type="GO" id="GO:0052855">
    <property type="term" value="F:ADP-dependent NAD(P)H-hydrate dehydratase activity"/>
    <property type="evidence" value="ECO:0007669"/>
    <property type="project" value="UniProtKB-UniRule"/>
</dbReference>
<dbReference type="PROSITE" id="PS51383">
    <property type="entry name" value="YJEF_C_3"/>
    <property type="match status" value="1"/>
</dbReference>
<dbReference type="Pfam" id="PF03853">
    <property type="entry name" value="YjeF_N"/>
    <property type="match status" value="1"/>
</dbReference>
<evidence type="ECO:0000256" key="17">
    <source>
        <dbReference type="HAMAP-Rule" id="MF_01965"/>
    </source>
</evidence>
<keyword evidence="22" id="KW-0418">Kinase</keyword>
<keyword evidence="9 18" id="KW-0630">Potassium</keyword>
<reference evidence="22 23" key="1">
    <citation type="journal article" date="2012" name="Genome Biol. Evol.">
        <title>Genome Sequence of the Mesophilic Thermotogales Bacterium Mesotoga prima MesG1.Ag.4.2 Reveals the Largest Thermotogales Genome To Date.</title>
        <authorList>
            <person name="Zhaxybayeva O."/>
            <person name="Swithers K.S."/>
            <person name="Foght J."/>
            <person name="Green A.G."/>
            <person name="Bruce D."/>
            <person name="Detter C."/>
            <person name="Han S."/>
            <person name="Teshima H."/>
            <person name="Han J."/>
            <person name="Woyke T."/>
            <person name="Pitluck S."/>
            <person name="Nolan M."/>
            <person name="Ivanova N."/>
            <person name="Pati A."/>
            <person name="Land M.L."/>
            <person name="Dlutek M."/>
            <person name="Doolittle W.F."/>
            <person name="Noll K.M."/>
            <person name="Nesbo C.L."/>
        </authorList>
    </citation>
    <scope>NUCLEOTIDE SEQUENCE [LARGE SCALE GENOMIC DNA]</scope>
    <source>
        <strain evidence="23">mesG1.Ag.4.2</strain>
    </source>
</reference>
<comment type="subunit">
    <text evidence="17">Homotetramer.</text>
</comment>
<comment type="function">
    <text evidence="18">Catalyzes the epimerization of the S- and R-forms of NAD(P)HX, a damaged form of NAD(P)H that is a result of enzymatic or heat-dependent hydration. This is a prerequisite for the S-specific NAD(P)H-hydrate dehydratase to allow the repair of both epimers of NAD(P)HX.</text>
</comment>
<keyword evidence="6 17" id="KW-0547">Nucleotide-binding</keyword>
<comment type="function">
    <text evidence="17">Catalyzes the dehydration of the S-form of NAD(P)HX at the expense of ADP, which is converted to AMP. Together with NAD(P)HX epimerase, which catalyzes the epimerization of the S- and R-forms, the enzyme allows the repair of both epimers of NAD(P)HX, a damaged form of NAD(P)H that is a result of enzymatic or heat-dependent hydration.</text>
</comment>
<feature type="domain" description="YjeF C-terminal" evidence="20">
    <location>
        <begin position="220"/>
        <end position="492"/>
    </location>
</feature>
<dbReference type="InterPro" id="IPR036652">
    <property type="entry name" value="YjeF_N_dom_sf"/>
</dbReference>
<keyword evidence="13" id="KW-0511">Multifunctional enzyme</keyword>
<evidence type="ECO:0000256" key="19">
    <source>
        <dbReference type="PIRNR" id="PIRNR017184"/>
    </source>
</evidence>
<feature type="binding site" evidence="18">
    <location>
        <position position="121"/>
    </location>
    <ligand>
        <name>K(+)</name>
        <dbReference type="ChEBI" id="CHEBI:29103"/>
    </ligand>
</feature>
<evidence type="ECO:0000256" key="7">
    <source>
        <dbReference type="ARBA" id="ARBA00022840"/>
    </source>
</evidence>
<dbReference type="InterPro" id="IPR029056">
    <property type="entry name" value="Ribokinase-like"/>
</dbReference>
<keyword evidence="22" id="KW-0808">Transferase</keyword>
<dbReference type="GO" id="GO:0016301">
    <property type="term" value="F:kinase activity"/>
    <property type="evidence" value="ECO:0007669"/>
    <property type="project" value="UniProtKB-KW"/>
</dbReference>
<feature type="binding site" evidence="18">
    <location>
        <position position="55"/>
    </location>
    <ligand>
        <name>K(+)</name>
        <dbReference type="ChEBI" id="CHEBI:29103"/>
    </ligand>
</feature>
<evidence type="ECO:0000256" key="16">
    <source>
        <dbReference type="ARBA" id="ARBA00049209"/>
    </source>
</evidence>
<keyword evidence="10 17" id="KW-0520">NAD</keyword>
<keyword evidence="11 18" id="KW-0413">Isomerase</keyword>
<evidence type="ECO:0000256" key="10">
    <source>
        <dbReference type="ARBA" id="ARBA00023027"/>
    </source>
</evidence>
<comment type="catalytic activity">
    <reaction evidence="16 17 19">
        <text>(6S)-NADPHX + ADP = AMP + phosphate + NADPH + H(+)</text>
        <dbReference type="Rhea" id="RHEA:32235"/>
        <dbReference type="ChEBI" id="CHEBI:15378"/>
        <dbReference type="ChEBI" id="CHEBI:43474"/>
        <dbReference type="ChEBI" id="CHEBI:57783"/>
        <dbReference type="ChEBI" id="CHEBI:64076"/>
        <dbReference type="ChEBI" id="CHEBI:456215"/>
        <dbReference type="ChEBI" id="CHEBI:456216"/>
        <dbReference type="EC" id="4.2.1.136"/>
    </reaction>
</comment>
<proteinExistence type="inferred from homology"/>
<feature type="domain" description="YjeF N-terminal" evidence="21">
    <location>
        <begin position="9"/>
        <end position="211"/>
    </location>
</feature>
<dbReference type="HAMAP" id="MF_01965">
    <property type="entry name" value="NADHX_dehydratase"/>
    <property type="match status" value="1"/>
</dbReference>
<dbReference type="GO" id="GO:0046872">
    <property type="term" value="F:metal ion binding"/>
    <property type="evidence" value="ECO:0007669"/>
    <property type="project" value="UniProtKB-UniRule"/>
</dbReference>
<evidence type="ECO:0000256" key="12">
    <source>
        <dbReference type="ARBA" id="ARBA00023239"/>
    </source>
</evidence>
<dbReference type="Gene3D" id="3.40.1190.20">
    <property type="match status" value="1"/>
</dbReference>
<dbReference type="HOGENOM" id="CLU_024853_4_1_0"/>
<dbReference type="Pfam" id="PF01256">
    <property type="entry name" value="Carb_kinase"/>
    <property type="match status" value="1"/>
</dbReference>
<dbReference type="PIRSF" id="PIRSF017184">
    <property type="entry name" value="Nnr"/>
    <property type="match status" value="1"/>
</dbReference>
<dbReference type="InterPro" id="IPR030677">
    <property type="entry name" value="Nnr"/>
</dbReference>
<sequence length="495" mass="52792">MRVAFPDQMRKIDKTIIEHGVPSLLLMEEAARSVFEEIRSFNLSNAVVLCGGGNNGGDGYTVARLLLCAGVHVKVVQCYVPSTVDCKANSTLYSSLGGQITIIGEKTDVEELLSKADIVIDAVFGTGFHGELESGVAQIFDFVNRLDVIRLAVDIPSGVSGFDGSISKSCFRAHKTVTFGLAKTGHFLYPGREFCGDIVVGSAGFPKNVMDSLAEPEVIDDEMVSKLIPERAPNSYKGTFGSVLVVGGSNIYTGAPYLSALGAFRSGCGMVYTYTPKGSATVIRNNLPEAIAYESRGDFLIPGDIEVLPKIMEKIDSIVVGPGAGREKESIEFILKLLQSFPDKNFVVDADGLYALSNDLSVLARSERIIITPHIGEFARMNEGKTDLKSFIQFCVGNRTTAILKGASSVLCDDKGKITINTTGNTGLAKAGSGDLLSGTIAGFASQTGELTKSAILAMYFMGRAAELSIVSEPCNSASQIAESYSLVFKELEQK</sequence>
<dbReference type="GO" id="GO:0052856">
    <property type="term" value="F:NAD(P)HX epimerase activity"/>
    <property type="evidence" value="ECO:0007669"/>
    <property type="project" value="UniProtKB-UniRule"/>
</dbReference>
<dbReference type="eggNOG" id="COG0063">
    <property type="taxonomic scope" value="Bacteria"/>
</dbReference>
<evidence type="ECO:0000256" key="8">
    <source>
        <dbReference type="ARBA" id="ARBA00022857"/>
    </source>
</evidence>
<evidence type="ECO:0000259" key="21">
    <source>
        <dbReference type="PROSITE" id="PS51385"/>
    </source>
</evidence>
<feature type="binding site" evidence="18">
    <location>
        <begin position="54"/>
        <end position="58"/>
    </location>
    <ligand>
        <name>(6S)-NADPHX</name>
        <dbReference type="ChEBI" id="CHEBI:64076"/>
    </ligand>
</feature>
<evidence type="ECO:0000256" key="3">
    <source>
        <dbReference type="ARBA" id="ARBA00006001"/>
    </source>
</evidence>
<evidence type="ECO:0000256" key="13">
    <source>
        <dbReference type="ARBA" id="ARBA00023268"/>
    </source>
</evidence>
<dbReference type="NCBIfam" id="TIGR00196">
    <property type="entry name" value="yjeF_cterm"/>
    <property type="match status" value="1"/>
</dbReference>
<dbReference type="PANTHER" id="PTHR12592:SF0">
    <property type="entry name" value="ATP-DEPENDENT (S)-NAD(P)H-HYDRATE DEHYDRATASE"/>
    <property type="match status" value="1"/>
</dbReference>
<dbReference type="PROSITE" id="PS51385">
    <property type="entry name" value="YJEF_N"/>
    <property type="match status" value="1"/>
</dbReference>
<keyword evidence="7 17" id="KW-0067">ATP-binding</keyword>
<evidence type="ECO:0000313" key="22">
    <source>
        <dbReference type="EMBL" id="AFK07189.1"/>
    </source>
</evidence>
<evidence type="ECO:0000256" key="6">
    <source>
        <dbReference type="ARBA" id="ARBA00022741"/>
    </source>
</evidence>
<feature type="binding site" evidence="17">
    <location>
        <begin position="405"/>
        <end position="409"/>
    </location>
    <ligand>
        <name>AMP</name>
        <dbReference type="ChEBI" id="CHEBI:456215"/>
    </ligand>
</feature>
<feature type="binding site" evidence="17">
    <location>
        <position position="374"/>
    </location>
    <ligand>
        <name>(6S)-NADPHX</name>
        <dbReference type="ChEBI" id="CHEBI:64076"/>
    </ligand>
</feature>
<evidence type="ECO:0000256" key="9">
    <source>
        <dbReference type="ARBA" id="ARBA00022958"/>
    </source>
</evidence>
<dbReference type="eggNOG" id="COG0062">
    <property type="taxonomic scope" value="Bacteria"/>
</dbReference>
<dbReference type="EC" id="4.2.1.136" evidence="19"/>
<comment type="similarity">
    <text evidence="3 19">In the N-terminal section; belongs to the NnrE/AIBP family.</text>
</comment>
<evidence type="ECO:0000256" key="1">
    <source>
        <dbReference type="ARBA" id="ARBA00000013"/>
    </source>
</evidence>
<comment type="similarity">
    <text evidence="18">Belongs to the NnrE/AIBP family.</text>
</comment>
<gene>
    <name evidence="17" type="primary">nnrD</name>
    <name evidence="18" type="synonym">nnrE</name>
    <name evidence="22" type="ORF">Theba_1507</name>
</gene>
<feature type="binding site" evidence="18">
    <location>
        <begin position="125"/>
        <end position="131"/>
    </location>
    <ligand>
        <name>(6S)-NADPHX</name>
        <dbReference type="ChEBI" id="CHEBI:64076"/>
    </ligand>
</feature>
<comment type="function">
    <text evidence="14 19">Bifunctional enzyme that catalyzes the epimerization of the S- and R-forms of NAD(P)HX and the dehydration of the S-form of NAD(P)HX at the expense of ADP, which is converted to AMP. This allows the repair of both epimers of NAD(P)HX, a damaged form of NAD(P)H that is a result of enzymatic or heat-dependent hydration.</text>
</comment>
<feature type="binding site" evidence="18">
    <location>
        <position position="157"/>
    </location>
    <ligand>
        <name>K(+)</name>
        <dbReference type="ChEBI" id="CHEBI:29103"/>
    </ligand>
</feature>
<dbReference type="EMBL" id="CP003532">
    <property type="protein sequence ID" value="AFK07189.1"/>
    <property type="molecule type" value="Genomic_DNA"/>
</dbReference>
<dbReference type="GO" id="GO:0047453">
    <property type="term" value="F:ATP-dependent NAD(P)H-hydrate dehydratase activity"/>
    <property type="evidence" value="ECO:0007669"/>
    <property type="project" value="TreeGrafter"/>
</dbReference>
<comment type="catalytic activity">
    <reaction evidence="2 18 19">
        <text>(6R)-NADPHX = (6S)-NADPHX</text>
        <dbReference type="Rhea" id="RHEA:32227"/>
        <dbReference type="ChEBI" id="CHEBI:64076"/>
        <dbReference type="ChEBI" id="CHEBI:64077"/>
        <dbReference type="EC" id="5.1.99.6"/>
    </reaction>
</comment>
<evidence type="ECO:0000256" key="15">
    <source>
        <dbReference type="ARBA" id="ARBA00048238"/>
    </source>
</evidence>
<evidence type="ECO:0000259" key="20">
    <source>
        <dbReference type="PROSITE" id="PS51383"/>
    </source>
</evidence>
<evidence type="ECO:0000313" key="23">
    <source>
        <dbReference type="Proteomes" id="UP000002881"/>
    </source>
</evidence>
<dbReference type="GO" id="GO:0005524">
    <property type="term" value="F:ATP binding"/>
    <property type="evidence" value="ECO:0007669"/>
    <property type="project" value="UniProtKB-UniRule"/>
</dbReference>
<name>I2F5I6_9BACT</name>
<organism evidence="22 23">
    <name type="scientific">Mesotoga prima MesG1.Ag.4.2</name>
    <dbReference type="NCBI Taxonomy" id="660470"/>
    <lineage>
        <taxon>Bacteria</taxon>
        <taxon>Thermotogati</taxon>
        <taxon>Thermotogota</taxon>
        <taxon>Thermotogae</taxon>
        <taxon>Kosmotogales</taxon>
        <taxon>Kosmotogaceae</taxon>
        <taxon>Mesotoga</taxon>
    </lineage>
</organism>
<comment type="catalytic activity">
    <reaction evidence="1 18 19">
        <text>(6R)-NADHX = (6S)-NADHX</text>
        <dbReference type="Rhea" id="RHEA:32215"/>
        <dbReference type="ChEBI" id="CHEBI:64074"/>
        <dbReference type="ChEBI" id="CHEBI:64075"/>
        <dbReference type="EC" id="5.1.99.6"/>
    </reaction>
</comment>
<dbReference type="GO" id="GO:0110051">
    <property type="term" value="P:metabolite repair"/>
    <property type="evidence" value="ECO:0007669"/>
    <property type="project" value="TreeGrafter"/>
</dbReference>
<dbReference type="KEGG" id="mpg:Theba_1507"/>
<comment type="cofactor">
    <cofactor evidence="17">
        <name>Mg(2+)</name>
        <dbReference type="ChEBI" id="CHEBI:18420"/>
    </cofactor>
</comment>
<dbReference type="Proteomes" id="UP000002881">
    <property type="component" value="Chromosome"/>
</dbReference>
<comment type="similarity">
    <text evidence="17">Belongs to the NnrD/CARKD family.</text>
</comment>
<comment type="cofactor">
    <cofactor evidence="18 19">
        <name>K(+)</name>
        <dbReference type="ChEBI" id="CHEBI:29103"/>
    </cofactor>
    <text evidence="18 19">Binds 1 potassium ion per subunit.</text>
</comment>
<dbReference type="STRING" id="660470.Theba_1507"/>
<feature type="binding site" evidence="18">
    <location>
        <position position="154"/>
    </location>
    <ligand>
        <name>(6S)-NADPHX</name>
        <dbReference type="ChEBI" id="CHEBI:64076"/>
    </ligand>
</feature>
<keyword evidence="5 18" id="KW-0479">Metal-binding</keyword>
<evidence type="ECO:0000256" key="11">
    <source>
        <dbReference type="ARBA" id="ARBA00023235"/>
    </source>
</evidence>
<comment type="catalytic activity">
    <reaction evidence="15 17 19">
        <text>(6S)-NADHX + ADP = AMP + phosphate + NADH + H(+)</text>
        <dbReference type="Rhea" id="RHEA:32223"/>
        <dbReference type="ChEBI" id="CHEBI:15378"/>
        <dbReference type="ChEBI" id="CHEBI:43474"/>
        <dbReference type="ChEBI" id="CHEBI:57945"/>
        <dbReference type="ChEBI" id="CHEBI:64074"/>
        <dbReference type="ChEBI" id="CHEBI:456215"/>
        <dbReference type="ChEBI" id="CHEBI:456216"/>
        <dbReference type="EC" id="4.2.1.136"/>
    </reaction>
</comment>
<keyword evidence="12 17" id="KW-0456">Lyase</keyword>
<dbReference type="Gene3D" id="3.40.50.10260">
    <property type="entry name" value="YjeF N-terminal domain"/>
    <property type="match status" value="1"/>
</dbReference>
<comment type="similarity">
    <text evidence="4 19">In the C-terminal section; belongs to the NnrD/CARKD family.</text>
</comment>
<dbReference type="InterPro" id="IPR004443">
    <property type="entry name" value="YjeF_N_dom"/>
</dbReference>
<dbReference type="CDD" id="cd01171">
    <property type="entry name" value="YXKO-related"/>
    <property type="match status" value="1"/>
</dbReference>
<dbReference type="NCBIfam" id="TIGR00197">
    <property type="entry name" value="yjeF_nterm"/>
    <property type="match status" value="1"/>
</dbReference>
<dbReference type="GeneID" id="87107308"/>
<evidence type="ECO:0000256" key="2">
    <source>
        <dbReference type="ARBA" id="ARBA00000909"/>
    </source>
</evidence>
<evidence type="ECO:0000256" key="5">
    <source>
        <dbReference type="ARBA" id="ARBA00022723"/>
    </source>
</evidence>
<dbReference type="HAMAP" id="MF_01966">
    <property type="entry name" value="NADHX_epimerase"/>
    <property type="match status" value="1"/>
</dbReference>
<evidence type="ECO:0000256" key="18">
    <source>
        <dbReference type="HAMAP-Rule" id="MF_01966"/>
    </source>
</evidence>
<dbReference type="SUPFAM" id="SSF64153">
    <property type="entry name" value="YjeF N-terminal domain-like"/>
    <property type="match status" value="1"/>
</dbReference>
<feature type="binding site" evidence="17">
    <location>
        <position position="434"/>
    </location>
    <ligand>
        <name>AMP</name>
        <dbReference type="ChEBI" id="CHEBI:456215"/>
    </ligand>
</feature>
<dbReference type="SUPFAM" id="SSF53613">
    <property type="entry name" value="Ribokinase-like"/>
    <property type="match status" value="1"/>
</dbReference>
<dbReference type="PANTHER" id="PTHR12592">
    <property type="entry name" value="ATP-DEPENDENT (S)-NAD(P)H-HYDRATE DEHYDRATASE FAMILY MEMBER"/>
    <property type="match status" value="1"/>
</dbReference>
<feature type="binding site" evidence="17">
    <location>
        <position position="323"/>
    </location>
    <ligand>
        <name>(6S)-NADPHX</name>
        <dbReference type="ChEBI" id="CHEBI:64076"/>
    </ligand>
</feature>
<comment type="caution">
    <text evidence="18">Lacks conserved residue(s) required for the propagation of feature annotation.</text>
</comment>
<feature type="binding site" evidence="17">
    <location>
        <position position="255"/>
    </location>
    <ligand>
        <name>(6S)-NADPHX</name>
        <dbReference type="ChEBI" id="CHEBI:64076"/>
    </ligand>
</feature>
<dbReference type="RefSeq" id="WP_014731113.1">
    <property type="nucleotide sequence ID" value="NC_017934.1"/>
</dbReference>
<dbReference type="InterPro" id="IPR000631">
    <property type="entry name" value="CARKD"/>
</dbReference>
<feature type="binding site" evidence="17">
    <location>
        <position position="435"/>
    </location>
    <ligand>
        <name>(6S)-NADPHX</name>
        <dbReference type="ChEBI" id="CHEBI:64076"/>
    </ligand>
</feature>
<evidence type="ECO:0000256" key="4">
    <source>
        <dbReference type="ARBA" id="ARBA00009524"/>
    </source>
</evidence>
<dbReference type="AlphaFoldDB" id="I2F5I6"/>
<keyword evidence="23" id="KW-1185">Reference proteome</keyword>
<evidence type="ECO:0000256" key="14">
    <source>
        <dbReference type="ARBA" id="ARBA00025153"/>
    </source>
</evidence>
<accession>I2F5I6</accession>
<dbReference type="GO" id="GO:0046496">
    <property type="term" value="P:nicotinamide nucleotide metabolic process"/>
    <property type="evidence" value="ECO:0007669"/>
    <property type="project" value="UniProtKB-UniRule"/>
</dbReference>
<keyword evidence="8 17" id="KW-0521">NADP</keyword>